<dbReference type="EMBL" id="CP016022">
    <property type="protein sequence ID" value="ANJ73098.1"/>
    <property type="molecule type" value="Genomic_DNA"/>
</dbReference>
<evidence type="ECO:0000313" key="1">
    <source>
        <dbReference type="EMBL" id="ANJ73098.1"/>
    </source>
</evidence>
<name>A0A191ZYD3_9RALS</name>
<accession>A0A191ZYD3</accession>
<reference evidence="2" key="1">
    <citation type="submission" date="2016-06" db="EMBL/GenBank/DDBJ databases">
        <authorList>
            <person name="Xu Y."/>
            <person name="Nagy A."/>
            <person name="Yan X."/>
            <person name="Kim S.W."/>
            <person name="Haley B."/>
            <person name="Liu N.T."/>
            <person name="Nou X."/>
        </authorList>
    </citation>
    <scope>NUCLEOTIDE SEQUENCE [LARGE SCALE GENOMIC DNA]</scope>
    <source>
        <strain evidence="2">ATCC 49129</strain>
    </source>
</reference>
<keyword evidence="2" id="KW-1185">Reference proteome</keyword>
<organism evidence="1 2">
    <name type="scientific">Ralstonia insidiosa</name>
    <dbReference type="NCBI Taxonomy" id="190721"/>
    <lineage>
        <taxon>Bacteria</taxon>
        <taxon>Pseudomonadati</taxon>
        <taxon>Pseudomonadota</taxon>
        <taxon>Betaproteobacteria</taxon>
        <taxon>Burkholderiales</taxon>
        <taxon>Burkholderiaceae</taxon>
        <taxon>Ralstonia</taxon>
    </lineage>
</organism>
<gene>
    <name evidence="1" type="ORF">A9Y76_11720</name>
</gene>
<dbReference type="AlphaFoldDB" id="A0A191ZYD3"/>
<dbReference type="Proteomes" id="UP000078572">
    <property type="component" value="Chromosome 1"/>
</dbReference>
<protein>
    <submittedName>
        <fullName evidence="1">Uncharacterized protein</fullName>
    </submittedName>
</protein>
<sequence length="61" mass="7073">MNLSQPRSKRSLKLSLMSYAFQMPLSGSKYFLMSFPSDIDDEDKQDIADYLAIVLKRKLKI</sequence>
<evidence type="ECO:0000313" key="2">
    <source>
        <dbReference type="Proteomes" id="UP000078572"/>
    </source>
</evidence>
<proteinExistence type="predicted"/>